<protein>
    <submittedName>
        <fullName evidence="10">AzlC family protein</fullName>
    </submittedName>
</protein>
<evidence type="ECO:0000313" key="11">
    <source>
        <dbReference type="Proteomes" id="UP000001219"/>
    </source>
</evidence>
<keyword evidence="4" id="KW-1003">Cell membrane</keyword>
<reference evidence="11" key="1">
    <citation type="submission" date="2009-10" db="EMBL/GenBank/DDBJ databases">
        <title>The complete chromosome of Gordonia bronchialis DSM 43247.</title>
        <authorList>
            <consortium name="US DOE Joint Genome Institute (JGI-PGF)"/>
            <person name="Lucas S."/>
            <person name="Copeland A."/>
            <person name="Lapidus A."/>
            <person name="Glavina del Rio T."/>
            <person name="Dalin E."/>
            <person name="Tice H."/>
            <person name="Bruce D."/>
            <person name="Goodwin L."/>
            <person name="Pitluck S."/>
            <person name="Kyrpides N."/>
            <person name="Mavromatis K."/>
            <person name="Ivanova N."/>
            <person name="Ovchinnikova G."/>
            <person name="Saunders E."/>
            <person name="Brettin T."/>
            <person name="Detter J.C."/>
            <person name="Han C."/>
            <person name="Larimer F."/>
            <person name="Land M."/>
            <person name="Hauser L."/>
            <person name="Markowitz V."/>
            <person name="Cheng J.-F."/>
            <person name="Hugenholtz P."/>
            <person name="Woyke T."/>
            <person name="Wu D."/>
            <person name="Jando M."/>
            <person name="Schneider S."/>
            <person name="Goeker M."/>
            <person name="Klenk H.-P."/>
            <person name="Eisen J.A."/>
        </authorList>
    </citation>
    <scope>NUCLEOTIDE SEQUENCE [LARGE SCALE GENOMIC DNA]</scope>
    <source>
        <strain evidence="11">ATCC 25592 / DSM 43247 / BCRC 13721 / JCM 3198 / KCTC 3076 / NBRC 16047 / NCTC 10667</strain>
    </source>
</reference>
<keyword evidence="11" id="KW-1185">Reference proteome</keyword>
<evidence type="ECO:0000256" key="4">
    <source>
        <dbReference type="ARBA" id="ARBA00022475"/>
    </source>
</evidence>
<dbReference type="GO" id="GO:0005886">
    <property type="term" value="C:plasma membrane"/>
    <property type="evidence" value="ECO:0007669"/>
    <property type="project" value="UniProtKB-SubCell"/>
</dbReference>
<dbReference type="InterPro" id="IPR011606">
    <property type="entry name" value="Brnchd-chn_aa_trnsp_permease"/>
</dbReference>
<feature type="transmembrane region" description="Helical" evidence="9">
    <location>
        <begin position="187"/>
        <end position="219"/>
    </location>
</feature>
<name>D0L6I1_GORB4</name>
<dbReference type="HOGENOM" id="CLU_065777_0_1_11"/>
<evidence type="ECO:0000256" key="6">
    <source>
        <dbReference type="ARBA" id="ARBA00022989"/>
    </source>
</evidence>
<feature type="transmembrane region" description="Helical" evidence="9">
    <location>
        <begin position="130"/>
        <end position="156"/>
    </location>
</feature>
<evidence type="ECO:0000256" key="9">
    <source>
        <dbReference type="SAM" id="Phobius"/>
    </source>
</evidence>
<keyword evidence="6 9" id="KW-1133">Transmembrane helix</keyword>
<comment type="similarity">
    <text evidence="2">Belongs to the AzlC family.</text>
</comment>
<evidence type="ECO:0000256" key="5">
    <source>
        <dbReference type="ARBA" id="ARBA00022692"/>
    </source>
</evidence>
<feature type="compositionally biased region" description="Basic and acidic residues" evidence="8">
    <location>
        <begin position="247"/>
        <end position="259"/>
    </location>
</feature>
<dbReference type="EMBL" id="CP001802">
    <property type="protein sequence ID" value="ACY20738.1"/>
    <property type="molecule type" value="Genomic_DNA"/>
</dbReference>
<dbReference type="Proteomes" id="UP000001219">
    <property type="component" value="Chromosome"/>
</dbReference>
<organism evidence="10 11">
    <name type="scientific">Gordonia bronchialis (strain ATCC 25592 / DSM 43247 / BCRC 13721 / JCM 3198 / KCTC 3076 / NBRC 16047 / NCTC 10667)</name>
    <name type="common">Rhodococcus bronchialis</name>
    <dbReference type="NCBI Taxonomy" id="526226"/>
    <lineage>
        <taxon>Bacteria</taxon>
        <taxon>Bacillati</taxon>
        <taxon>Actinomycetota</taxon>
        <taxon>Actinomycetes</taxon>
        <taxon>Mycobacteriales</taxon>
        <taxon>Gordoniaceae</taxon>
        <taxon>Gordonia</taxon>
    </lineage>
</organism>
<dbReference type="STRING" id="526226.Gbro_1458"/>
<evidence type="ECO:0000256" key="8">
    <source>
        <dbReference type="SAM" id="MobiDB-lite"/>
    </source>
</evidence>
<dbReference type="AlphaFoldDB" id="D0L6I1"/>
<evidence type="ECO:0000256" key="7">
    <source>
        <dbReference type="ARBA" id="ARBA00023136"/>
    </source>
</evidence>
<feature type="region of interest" description="Disordered" evidence="8">
    <location>
        <begin position="227"/>
        <end position="259"/>
    </location>
</feature>
<sequence>MGMRSTWRTLDGPTVRAVVVMCLSVLVIGASYGVTAHSAGFTWWQIVGIATVVLAGSSEFVFVGIIAAGGAPIVGALAGILVNTRNFGYGLAVGKHLRGGPGMLVRAHLINDESAAMATAERDPGRARAAFLLCGAGILVAWPLGAALGAVMGGIIASPEALGLDAAFPALLAALAIPALRERRTLLAAFVGGGVAVVLTPFTPAGLPVLGALAGFAALEATRRIGRSSKAEPTGDAEPTIHTKLPARTDFDVDAEVRR</sequence>
<reference evidence="10 11" key="2">
    <citation type="journal article" date="2010" name="Stand. Genomic Sci.">
        <title>Complete genome sequence of Gordonia bronchialis type strain (3410).</title>
        <authorList>
            <person name="Ivanova N."/>
            <person name="Sikorski J."/>
            <person name="Jando M."/>
            <person name="Lapidus A."/>
            <person name="Nolan M."/>
            <person name="Lucas S."/>
            <person name="Del Rio T.G."/>
            <person name="Tice H."/>
            <person name="Copeland A."/>
            <person name="Cheng J.F."/>
            <person name="Chen F."/>
            <person name="Bruce D."/>
            <person name="Goodwin L."/>
            <person name="Pitluck S."/>
            <person name="Mavromatis K."/>
            <person name="Ovchinnikova G."/>
            <person name="Pati A."/>
            <person name="Chen A."/>
            <person name="Palaniappan K."/>
            <person name="Land M."/>
            <person name="Hauser L."/>
            <person name="Chang Y.J."/>
            <person name="Jeffries C.D."/>
            <person name="Chain P."/>
            <person name="Saunders E."/>
            <person name="Han C."/>
            <person name="Detter J.C."/>
            <person name="Brettin T."/>
            <person name="Rohde M."/>
            <person name="Goker M."/>
            <person name="Bristow J."/>
            <person name="Eisen J.A."/>
            <person name="Markowitz V."/>
            <person name="Hugenholtz P."/>
            <person name="Klenk H.P."/>
            <person name="Kyrpides N.C."/>
        </authorList>
    </citation>
    <scope>NUCLEOTIDE SEQUENCE [LARGE SCALE GENOMIC DNA]</scope>
    <source>
        <strain evidence="11">ATCC 25592 / DSM 43247 / BCRC 13721 / JCM 3198 / KCTC 3076 / NBRC 16047 / NCTC 10667</strain>
    </source>
</reference>
<feature type="transmembrane region" description="Helical" evidence="9">
    <location>
        <begin position="60"/>
        <end position="82"/>
    </location>
</feature>
<dbReference type="Pfam" id="PF03591">
    <property type="entry name" value="AzlC"/>
    <property type="match status" value="1"/>
</dbReference>
<evidence type="ECO:0000313" key="10">
    <source>
        <dbReference type="EMBL" id="ACY20738.1"/>
    </source>
</evidence>
<feature type="transmembrane region" description="Helical" evidence="9">
    <location>
        <begin position="162"/>
        <end position="180"/>
    </location>
</feature>
<keyword evidence="5 9" id="KW-0812">Transmembrane</keyword>
<accession>D0L6I1</accession>
<dbReference type="eggNOG" id="COG1296">
    <property type="taxonomic scope" value="Bacteria"/>
</dbReference>
<comment type="subcellular location">
    <subcellularLocation>
        <location evidence="1">Cell membrane</location>
        <topology evidence="1">Multi-pass membrane protein</topology>
    </subcellularLocation>
</comment>
<gene>
    <name evidence="10" type="ordered locus">Gbro_1458</name>
</gene>
<evidence type="ECO:0000256" key="3">
    <source>
        <dbReference type="ARBA" id="ARBA00022448"/>
    </source>
</evidence>
<proteinExistence type="inferred from homology"/>
<evidence type="ECO:0000256" key="2">
    <source>
        <dbReference type="ARBA" id="ARBA00010735"/>
    </source>
</evidence>
<dbReference type="GO" id="GO:1903785">
    <property type="term" value="P:L-valine transmembrane transport"/>
    <property type="evidence" value="ECO:0007669"/>
    <property type="project" value="TreeGrafter"/>
</dbReference>
<evidence type="ECO:0000256" key="1">
    <source>
        <dbReference type="ARBA" id="ARBA00004651"/>
    </source>
</evidence>
<dbReference type="PANTHER" id="PTHR34979:SF1">
    <property type="entry name" value="INNER MEMBRANE PROTEIN YGAZ"/>
    <property type="match status" value="1"/>
</dbReference>
<keyword evidence="7 9" id="KW-0472">Membrane</keyword>
<dbReference type="PANTHER" id="PTHR34979">
    <property type="entry name" value="INNER MEMBRANE PROTEIN YGAZ"/>
    <property type="match status" value="1"/>
</dbReference>
<dbReference type="KEGG" id="gbr:Gbro_1458"/>
<keyword evidence="3" id="KW-0813">Transport</keyword>